<evidence type="ECO:0000313" key="1">
    <source>
        <dbReference type="EMBL" id="TRX42171.1"/>
    </source>
</evidence>
<name>A0A553EB64_9FLAO</name>
<evidence type="ECO:0000313" key="2">
    <source>
        <dbReference type="Proteomes" id="UP000316371"/>
    </source>
</evidence>
<proteinExistence type="predicted"/>
<dbReference type="RefSeq" id="WP_144255181.1">
    <property type="nucleotide sequence ID" value="NZ_VJZT01000002.1"/>
</dbReference>
<reference evidence="1 2" key="1">
    <citation type="submission" date="2019-07" db="EMBL/GenBank/DDBJ databases">
        <title>Novel species of Flavobacterium.</title>
        <authorList>
            <person name="Liu Q."/>
            <person name="Xin Y.-H."/>
        </authorList>
    </citation>
    <scope>NUCLEOTIDE SEQUENCE [LARGE SCALE GENOMIC DNA]</scope>
    <source>
        <strain evidence="1 2">LB1R34</strain>
    </source>
</reference>
<accession>A0A553EB64</accession>
<keyword evidence="2" id="KW-1185">Reference proteome</keyword>
<gene>
    <name evidence="1" type="ORF">FNW21_02575</name>
</gene>
<protein>
    <submittedName>
        <fullName evidence="1">RloB domain-containing protein</fullName>
    </submittedName>
</protein>
<dbReference type="EMBL" id="VJZT01000002">
    <property type="protein sequence ID" value="TRX42171.1"/>
    <property type="molecule type" value="Genomic_DNA"/>
</dbReference>
<comment type="caution">
    <text evidence="1">The sequence shown here is derived from an EMBL/GenBank/DDBJ whole genome shotgun (WGS) entry which is preliminary data.</text>
</comment>
<dbReference type="Pfam" id="PF13707">
    <property type="entry name" value="RloB"/>
    <property type="match status" value="1"/>
</dbReference>
<sequence>MANIIKIDNAILKRTARVEKKRKEKTKEIRVYFLIVCEGEKTEPNYFKSFKTNVKSFVYTIDTLGEGSNTKDLVKRTVKYRDKSSQEYDSVWAVFDRDSFSPNNFNGAIELAENNRIKVGWSNEAFELWYLLHFQYRNTSMSRTDYKSAIEDEINAKIAAQSKSKNPKKFVYKKNSVEMYSILEKYGNQKQAITYAEKLILNHNCNNFAIHNPCTRVHLLIEELNGDSIELNNQIKQRSE</sequence>
<dbReference type="AlphaFoldDB" id="A0A553EB64"/>
<dbReference type="OrthoDB" id="9796523at2"/>
<dbReference type="InterPro" id="IPR025591">
    <property type="entry name" value="RloB"/>
</dbReference>
<organism evidence="1 2">
    <name type="scientific">Flavobacterium restrictum</name>
    <dbReference type="NCBI Taxonomy" id="2594428"/>
    <lineage>
        <taxon>Bacteria</taxon>
        <taxon>Pseudomonadati</taxon>
        <taxon>Bacteroidota</taxon>
        <taxon>Flavobacteriia</taxon>
        <taxon>Flavobacteriales</taxon>
        <taxon>Flavobacteriaceae</taxon>
        <taxon>Flavobacterium</taxon>
    </lineage>
</organism>
<dbReference type="Proteomes" id="UP000316371">
    <property type="component" value="Unassembled WGS sequence"/>
</dbReference>